<proteinExistence type="predicted"/>
<organism evidence="1 2">
    <name type="scientific">Didymella heteroderae</name>
    <dbReference type="NCBI Taxonomy" id="1769908"/>
    <lineage>
        <taxon>Eukaryota</taxon>
        <taxon>Fungi</taxon>
        <taxon>Dikarya</taxon>
        <taxon>Ascomycota</taxon>
        <taxon>Pezizomycotina</taxon>
        <taxon>Dothideomycetes</taxon>
        <taxon>Pleosporomycetidae</taxon>
        <taxon>Pleosporales</taxon>
        <taxon>Pleosporineae</taxon>
        <taxon>Didymellaceae</taxon>
        <taxon>Didymella</taxon>
    </lineage>
</organism>
<dbReference type="AlphaFoldDB" id="A0A9P4WI87"/>
<accession>A0A9P4WI87</accession>
<dbReference type="Proteomes" id="UP000758155">
    <property type="component" value="Unassembled WGS sequence"/>
</dbReference>
<dbReference type="EMBL" id="SWKV01000089">
    <property type="protein sequence ID" value="KAF3032962.1"/>
    <property type="molecule type" value="Genomic_DNA"/>
</dbReference>
<sequence>MSTNTIGWDTPIGDYAGGRQVFLHRTGLLELRRPESAARIQETEEVADNDFRFYTFGLRHAGAGAQEVSRDSYYTYLN</sequence>
<protein>
    <submittedName>
        <fullName evidence="1">Uncharacterized protein</fullName>
    </submittedName>
</protein>
<keyword evidence="2" id="KW-1185">Reference proteome</keyword>
<dbReference type="OrthoDB" id="10515334at2759"/>
<evidence type="ECO:0000313" key="2">
    <source>
        <dbReference type="Proteomes" id="UP000758155"/>
    </source>
</evidence>
<reference evidence="1" key="1">
    <citation type="submission" date="2019-04" db="EMBL/GenBank/DDBJ databases">
        <title>Sequencing of skin fungus with MAO and IRED activity.</title>
        <authorList>
            <person name="Marsaioli A.J."/>
            <person name="Bonatto J.M.C."/>
            <person name="Reis Junior O."/>
        </authorList>
    </citation>
    <scope>NUCLEOTIDE SEQUENCE</scope>
    <source>
        <strain evidence="1">28M1</strain>
    </source>
</reference>
<comment type="caution">
    <text evidence="1">The sequence shown here is derived from an EMBL/GenBank/DDBJ whole genome shotgun (WGS) entry which is preliminary data.</text>
</comment>
<evidence type="ECO:0000313" key="1">
    <source>
        <dbReference type="EMBL" id="KAF3032962.1"/>
    </source>
</evidence>
<gene>
    <name evidence="1" type="ORF">E8E12_001154</name>
</gene>
<name>A0A9P4WI87_9PLEO</name>